<dbReference type="InterPro" id="IPR036641">
    <property type="entry name" value="HPT_dom_sf"/>
</dbReference>
<accession>A0A075NXP8</accession>
<evidence type="ECO:0000313" key="5">
    <source>
        <dbReference type="EMBL" id="HAW77191.1"/>
    </source>
</evidence>
<protein>
    <submittedName>
        <fullName evidence="4">Histidine kinase</fullName>
    </submittedName>
    <submittedName>
        <fullName evidence="5">Hpt domain-containing protein</fullName>
    </submittedName>
</protein>
<dbReference type="AlphaFoldDB" id="A0A075NXP8"/>
<dbReference type="Proteomes" id="UP000264779">
    <property type="component" value="Unassembled WGS sequence"/>
</dbReference>
<feature type="modified residue" description="Phosphohistidine" evidence="2">
    <location>
        <position position="59"/>
    </location>
</feature>
<evidence type="ECO:0000313" key="8">
    <source>
        <dbReference type="Proteomes" id="UP000263517"/>
    </source>
</evidence>
<dbReference type="GO" id="GO:0004672">
    <property type="term" value="F:protein kinase activity"/>
    <property type="evidence" value="ECO:0007669"/>
    <property type="project" value="UniProtKB-ARBA"/>
</dbReference>
<name>A0A075NXP8_9ALTE</name>
<dbReference type="Pfam" id="PF01627">
    <property type="entry name" value="Hpt"/>
    <property type="match status" value="1"/>
</dbReference>
<feature type="domain" description="HPt" evidence="3">
    <location>
        <begin position="20"/>
        <end position="115"/>
    </location>
</feature>
<dbReference type="Gene3D" id="1.20.120.160">
    <property type="entry name" value="HPT domain"/>
    <property type="match status" value="1"/>
</dbReference>
<dbReference type="Proteomes" id="UP000056090">
    <property type="component" value="Chromosome"/>
</dbReference>
<dbReference type="RefSeq" id="WP_044056486.1">
    <property type="nucleotide sequence ID" value="NZ_CAJXAX010000018.1"/>
</dbReference>
<dbReference type="Proteomes" id="UP000263517">
    <property type="component" value="Unassembled WGS sequence"/>
</dbReference>
<keyword evidence="4" id="KW-0808">Transferase</keyword>
<dbReference type="GeneID" id="78254477"/>
<dbReference type="KEGG" id="aal:EP13_06035"/>
<evidence type="ECO:0000256" key="1">
    <source>
        <dbReference type="ARBA" id="ARBA00023012"/>
    </source>
</evidence>
<gene>
    <name evidence="5" type="ORF">DCW74_15815</name>
    <name evidence="6" type="ORF">DEB45_16165</name>
    <name evidence="4" type="ORF">EP13_06035</name>
</gene>
<keyword evidence="2" id="KW-0597">Phosphoprotein</keyword>
<dbReference type="STRING" id="589873.EP12_05875"/>
<dbReference type="SUPFAM" id="SSF47226">
    <property type="entry name" value="Histidine-containing phosphotransfer domain, HPT domain"/>
    <property type="match status" value="1"/>
</dbReference>
<evidence type="ECO:0000313" key="7">
    <source>
        <dbReference type="Proteomes" id="UP000056090"/>
    </source>
</evidence>
<evidence type="ECO:0000313" key="4">
    <source>
        <dbReference type="EMBL" id="AIF98291.1"/>
    </source>
</evidence>
<dbReference type="EMBL" id="DNAN01000557">
    <property type="protein sequence ID" value="HAW77191.1"/>
    <property type="molecule type" value="Genomic_DNA"/>
</dbReference>
<keyword evidence="7" id="KW-1185">Reference proteome</keyword>
<dbReference type="KEGG" id="aaus:EP12_05875"/>
<dbReference type="PATRIC" id="fig|589873.4.peg.1276"/>
<dbReference type="OrthoDB" id="6386737at2"/>
<reference evidence="8 9" key="2">
    <citation type="journal article" date="2018" name="Nat. Biotechnol.">
        <title>A standardized bacterial taxonomy based on genome phylogeny substantially revises the tree of life.</title>
        <authorList>
            <person name="Parks D.H."/>
            <person name="Chuvochina M."/>
            <person name="Waite D.W."/>
            <person name="Rinke C."/>
            <person name="Skarshewski A."/>
            <person name="Chaumeil P.A."/>
            <person name="Hugenholtz P."/>
        </authorList>
    </citation>
    <scope>NUCLEOTIDE SEQUENCE [LARGE SCALE GENOMIC DNA]</scope>
    <source>
        <strain evidence="6">UBA11621</strain>
        <strain evidence="5">UBA11978</strain>
    </source>
</reference>
<dbReference type="PROSITE" id="PS50894">
    <property type="entry name" value="HPT"/>
    <property type="match status" value="1"/>
</dbReference>
<keyword evidence="4" id="KW-0418">Kinase</keyword>
<proteinExistence type="predicted"/>
<evidence type="ECO:0000259" key="3">
    <source>
        <dbReference type="PROSITE" id="PS50894"/>
    </source>
</evidence>
<dbReference type="EMBL" id="CP008849">
    <property type="protein sequence ID" value="AIF98291.1"/>
    <property type="molecule type" value="Genomic_DNA"/>
</dbReference>
<reference evidence="4 7" key="1">
    <citation type="submission" date="2014-06" db="EMBL/GenBank/DDBJ databases">
        <title>Genomes of Alteromonas australica, a world apart.</title>
        <authorList>
            <person name="Gonzaga A."/>
            <person name="Lopez-Perez M."/>
            <person name="Rodriguez-Valera F."/>
        </authorList>
    </citation>
    <scope>NUCLEOTIDE SEQUENCE [LARGE SCALE GENOMIC DNA]</scope>
    <source>
        <strain evidence="4 7">H 17</strain>
    </source>
</reference>
<keyword evidence="1" id="KW-0902">Two-component regulatory system</keyword>
<dbReference type="eggNOG" id="COG2198">
    <property type="taxonomic scope" value="Bacteria"/>
</dbReference>
<evidence type="ECO:0000256" key="2">
    <source>
        <dbReference type="PROSITE-ProRule" id="PRU00110"/>
    </source>
</evidence>
<organism evidence="4 7">
    <name type="scientific">Alteromonas australica</name>
    <dbReference type="NCBI Taxonomy" id="589873"/>
    <lineage>
        <taxon>Bacteria</taxon>
        <taxon>Pseudomonadati</taxon>
        <taxon>Pseudomonadota</taxon>
        <taxon>Gammaproteobacteria</taxon>
        <taxon>Alteromonadales</taxon>
        <taxon>Alteromonadaceae</taxon>
        <taxon>Alteromonas/Salinimonas group</taxon>
        <taxon>Alteromonas</taxon>
    </lineage>
</organism>
<sequence length="185" mass="20126">MDQSATVLDIEFGMSQLSGNKTLLLTLLNKFSDEYRGLDDDLQSFMKTSEFDKAYSLVHTLKGVTGNLGLFALHNASKAVESSVRNEKTLPSGYPEFIALLNETLAAIAALSSDAVKEEKPAVDSAVASQAKAQLIAALRASEFISQSKLDEWLDALALPADTRQAVEDAVDELDYEEAIEHLEK</sequence>
<evidence type="ECO:0000313" key="6">
    <source>
        <dbReference type="EMBL" id="HBU52788.1"/>
    </source>
</evidence>
<dbReference type="EMBL" id="DONK01000254">
    <property type="protein sequence ID" value="HBU52788.1"/>
    <property type="molecule type" value="Genomic_DNA"/>
</dbReference>
<dbReference type="GO" id="GO:0000160">
    <property type="term" value="P:phosphorelay signal transduction system"/>
    <property type="evidence" value="ECO:0007669"/>
    <property type="project" value="UniProtKB-KW"/>
</dbReference>
<evidence type="ECO:0000313" key="9">
    <source>
        <dbReference type="Proteomes" id="UP000264779"/>
    </source>
</evidence>
<dbReference type="InterPro" id="IPR008207">
    <property type="entry name" value="Sig_transdc_His_kin_Hpt_dom"/>
</dbReference>